<evidence type="ECO:0000313" key="2">
    <source>
        <dbReference type="Proteomes" id="UP000824890"/>
    </source>
</evidence>
<accession>A0ABQ8B213</accession>
<gene>
    <name evidence="1" type="ORF">HID58_048415</name>
</gene>
<dbReference type="Proteomes" id="UP000824890">
    <property type="component" value="Unassembled WGS sequence"/>
</dbReference>
<evidence type="ECO:0000313" key="1">
    <source>
        <dbReference type="EMBL" id="KAH0898847.1"/>
    </source>
</evidence>
<dbReference type="EMBL" id="JAGKQM010000012">
    <property type="protein sequence ID" value="KAH0898847.1"/>
    <property type="molecule type" value="Genomic_DNA"/>
</dbReference>
<organism evidence="1 2">
    <name type="scientific">Brassica napus</name>
    <name type="common">Rape</name>
    <dbReference type="NCBI Taxonomy" id="3708"/>
    <lineage>
        <taxon>Eukaryota</taxon>
        <taxon>Viridiplantae</taxon>
        <taxon>Streptophyta</taxon>
        <taxon>Embryophyta</taxon>
        <taxon>Tracheophyta</taxon>
        <taxon>Spermatophyta</taxon>
        <taxon>Magnoliopsida</taxon>
        <taxon>eudicotyledons</taxon>
        <taxon>Gunneridae</taxon>
        <taxon>Pentapetalae</taxon>
        <taxon>rosids</taxon>
        <taxon>malvids</taxon>
        <taxon>Brassicales</taxon>
        <taxon>Brassicaceae</taxon>
        <taxon>Brassiceae</taxon>
        <taxon>Brassica</taxon>
    </lineage>
</organism>
<proteinExistence type="predicted"/>
<keyword evidence="2" id="KW-1185">Reference proteome</keyword>
<sequence length="355" mass="41374">MRSCQPILTKPRDGEHTGNAVLVRRVKILLHTPEVQRSSARHTEELARIQEPPCFRRVYPKIFGFKENQFHKLRVSRGQSPQTSMFQEDKFQNLRALGGYLYTSNMTEWKDLRPAKRTRNCRTTRPTKVLLPRSCPIDLEGSNMRNLDNSPHPINIESGPSLEDRVRYSGFETAKQRFTSGCNIYRSSRVRALIPRNLQEKSTGPTGSEHEALESLRFQRRIIRDYEFLHDVRRYLKYDEEFASTPQQRVSFLPKKECEKSRSSLDYYVVRNFSILESGCRFFRRSSSSRYPIMRAHKQEISLITAMRIRDQEFLLPSGAIDYLQQISTDTSDLHQPNLTVLPSIEMQGQDPESP</sequence>
<name>A0ABQ8B213_BRANA</name>
<comment type="caution">
    <text evidence="1">The sequence shown here is derived from an EMBL/GenBank/DDBJ whole genome shotgun (WGS) entry which is preliminary data.</text>
</comment>
<protein>
    <submittedName>
        <fullName evidence="1">Uncharacterized protein</fullName>
    </submittedName>
</protein>
<reference evidence="1 2" key="1">
    <citation type="submission" date="2021-05" db="EMBL/GenBank/DDBJ databases">
        <title>Genome Assembly of Synthetic Allotetraploid Brassica napus Reveals Homoeologous Exchanges between Subgenomes.</title>
        <authorList>
            <person name="Davis J.T."/>
        </authorList>
    </citation>
    <scope>NUCLEOTIDE SEQUENCE [LARGE SCALE GENOMIC DNA]</scope>
    <source>
        <strain evidence="2">cv. Da-Ae</strain>
        <tissue evidence="1">Seedling</tissue>
    </source>
</reference>